<keyword evidence="5 7" id="KW-0573">Peptidoglycan synthesis</keyword>
<protein>
    <submittedName>
        <fullName evidence="11">L,D-transpeptidase family protein</fullName>
    </submittedName>
</protein>
<keyword evidence="12" id="KW-1185">Reference proteome</keyword>
<dbReference type="Gene3D" id="1.10.101.10">
    <property type="entry name" value="PGBD-like superfamily/PGBD"/>
    <property type="match status" value="1"/>
</dbReference>
<comment type="similarity">
    <text evidence="2">Belongs to the YkuD family.</text>
</comment>
<keyword evidence="6 7" id="KW-0961">Cell wall biogenesis/degradation</keyword>
<feature type="signal peptide" evidence="9">
    <location>
        <begin position="1"/>
        <end position="26"/>
    </location>
</feature>
<evidence type="ECO:0000256" key="3">
    <source>
        <dbReference type="ARBA" id="ARBA00022679"/>
    </source>
</evidence>
<dbReference type="InterPro" id="IPR036366">
    <property type="entry name" value="PGBDSf"/>
</dbReference>
<dbReference type="PANTHER" id="PTHR41533:SF2">
    <property type="entry name" value="BLR7131 PROTEIN"/>
    <property type="match status" value="1"/>
</dbReference>
<sequence>MHTIISTRILLAAGAAALTLPVAAQAAQGSRPPLTLPSLMPAPATSASPQAAPPILTPAIAMPRLTDAQATQLATLLEADVTGQGLAVLPPTPVTGADSARLIRQALDHARAVHAGRLETADFQEDWGLRPPAYDPLPGFVAAVRADKLAAWFASLPPPYAGYDGLKAGLARYRGLAASGGWGTLAAGPDMNIGTTGARVIALRKRLAVEDRDTTVSGDRYDVGLVDAVRRAQRRYGLNPSGIVSTQTLAALNVPAEARVRQIMANMERWRWLPQVMPSDRIQVNIAAAVLTLFDGDKPIQSMRAVTGRPGDETPMLSSTIHSIVINPPWNVPTSIATRELWPKEKRSPGYLKRAGFKVIDGTRLQQQAGDQSALGRFKFDFANPYSVYLHDTPSRAKFASFDRLASHGCVRLEKPAELAQRLLAGDPAWTPETVAATVDKGDTVRAKLVKPVAVYLLYWTAFASGNGQMNFRNDPYDWDGKLAAKIEARTARQTQVAQTLAAR</sequence>
<dbReference type="InterPro" id="IPR045380">
    <property type="entry name" value="LD_TPept_scaffold_dom"/>
</dbReference>
<dbReference type="InterPro" id="IPR052905">
    <property type="entry name" value="LD-transpeptidase_YkuD-like"/>
</dbReference>
<dbReference type="GO" id="GO:0004180">
    <property type="term" value="F:carboxypeptidase activity"/>
    <property type="evidence" value="ECO:0007669"/>
    <property type="project" value="UniProtKB-ARBA"/>
</dbReference>
<organism evidence="11 12">
    <name type="scientific">Sphingomonas ginsenosidivorax</name>
    <dbReference type="NCBI Taxonomy" id="862135"/>
    <lineage>
        <taxon>Bacteria</taxon>
        <taxon>Pseudomonadati</taxon>
        <taxon>Pseudomonadota</taxon>
        <taxon>Alphaproteobacteria</taxon>
        <taxon>Sphingomonadales</taxon>
        <taxon>Sphingomonadaceae</taxon>
        <taxon>Sphingomonas</taxon>
    </lineage>
</organism>
<evidence type="ECO:0000259" key="10">
    <source>
        <dbReference type="PROSITE" id="PS52029"/>
    </source>
</evidence>
<gene>
    <name evidence="11" type="ORF">FSB78_07445</name>
</gene>
<feature type="domain" description="L,D-TPase catalytic" evidence="10">
    <location>
        <begin position="280"/>
        <end position="432"/>
    </location>
</feature>
<evidence type="ECO:0000256" key="6">
    <source>
        <dbReference type="ARBA" id="ARBA00023316"/>
    </source>
</evidence>
<keyword evidence="9" id="KW-0732">Signal</keyword>
<feature type="chain" id="PRO_5022718741" evidence="9">
    <location>
        <begin position="27"/>
        <end position="504"/>
    </location>
</feature>
<dbReference type="PROSITE" id="PS52029">
    <property type="entry name" value="LD_TPASE"/>
    <property type="match status" value="1"/>
</dbReference>
<dbReference type="RefSeq" id="WP_147081430.1">
    <property type="nucleotide sequence ID" value="NZ_VOQR01000001.1"/>
</dbReference>
<dbReference type="Proteomes" id="UP000321250">
    <property type="component" value="Unassembled WGS sequence"/>
</dbReference>
<dbReference type="PANTHER" id="PTHR41533">
    <property type="entry name" value="L,D-TRANSPEPTIDASE HI_1667-RELATED"/>
    <property type="match status" value="1"/>
</dbReference>
<feature type="compositionally biased region" description="Low complexity" evidence="8">
    <location>
        <begin position="41"/>
        <end position="50"/>
    </location>
</feature>
<evidence type="ECO:0000256" key="5">
    <source>
        <dbReference type="ARBA" id="ARBA00022984"/>
    </source>
</evidence>
<feature type="active site" description="Nucleophile" evidence="7">
    <location>
        <position position="410"/>
    </location>
</feature>
<dbReference type="InterPro" id="IPR002477">
    <property type="entry name" value="Peptidoglycan-bd-like"/>
</dbReference>
<evidence type="ECO:0000256" key="1">
    <source>
        <dbReference type="ARBA" id="ARBA00004752"/>
    </source>
</evidence>
<dbReference type="GO" id="GO:0071555">
    <property type="term" value="P:cell wall organization"/>
    <property type="evidence" value="ECO:0007669"/>
    <property type="project" value="UniProtKB-UniRule"/>
</dbReference>
<feature type="active site" description="Proton donor/acceptor" evidence="7">
    <location>
        <position position="391"/>
    </location>
</feature>
<dbReference type="InterPro" id="IPR036365">
    <property type="entry name" value="PGBD-like_sf"/>
</dbReference>
<dbReference type="GO" id="GO:0016740">
    <property type="term" value="F:transferase activity"/>
    <property type="evidence" value="ECO:0007669"/>
    <property type="project" value="UniProtKB-KW"/>
</dbReference>
<accession>A0A5C6UDQ5</accession>
<dbReference type="Pfam" id="PF20142">
    <property type="entry name" value="Scaffold"/>
    <property type="match status" value="1"/>
</dbReference>
<reference evidence="11 12" key="1">
    <citation type="journal article" date="2013" name="Antonie Van Leeuwenhoek">
        <title>Sphingomonas ginsenosidivorax sp. nov., with the ability to transform ginsenosides.</title>
        <authorList>
            <person name="Jin X.F."/>
            <person name="Kim J.K."/>
            <person name="Liu Q.M."/>
            <person name="Kang M.S."/>
            <person name="He D."/>
            <person name="Jin F.X."/>
            <person name="Kim S.C."/>
            <person name="Im W.T."/>
        </authorList>
    </citation>
    <scope>NUCLEOTIDE SEQUENCE [LARGE SCALE GENOMIC DNA]</scope>
    <source>
        <strain evidence="11 12">KHI67</strain>
    </source>
</reference>
<dbReference type="InterPro" id="IPR038063">
    <property type="entry name" value="Transpep_catalytic_dom"/>
</dbReference>
<dbReference type="CDD" id="cd16913">
    <property type="entry name" value="YkuD_like"/>
    <property type="match status" value="1"/>
</dbReference>
<dbReference type="SUPFAM" id="SSF47090">
    <property type="entry name" value="PGBD-like"/>
    <property type="match status" value="1"/>
</dbReference>
<evidence type="ECO:0000313" key="12">
    <source>
        <dbReference type="Proteomes" id="UP000321250"/>
    </source>
</evidence>
<dbReference type="EMBL" id="VOQR01000001">
    <property type="protein sequence ID" value="TXC70789.1"/>
    <property type="molecule type" value="Genomic_DNA"/>
</dbReference>
<name>A0A5C6UDQ5_9SPHN</name>
<evidence type="ECO:0000256" key="4">
    <source>
        <dbReference type="ARBA" id="ARBA00022960"/>
    </source>
</evidence>
<evidence type="ECO:0000256" key="7">
    <source>
        <dbReference type="PROSITE-ProRule" id="PRU01373"/>
    </source>
</evidence>
<dbReference type="GO" id="GO:0008360">
    <property type="term" value="P:regulation of cell shape"/>
    <property type="evidence" value="ECO:0007669"/>
    <property type="project" value="UniProtKB-UniRule"/>
</dbReference>
<proteinExistence type="inferred from homology"/>
<dbReference type="Pfam" id="PF03734">
    <property type="entry name" value="YkuD"/>
    <property type="match status" value="1"/>
</dbReference>
<evidence type="ECO:0000256" key="8">
    <source>
        <dbReference type="SAM" id="MobiDB-lite"/>
    </source>
</evidence>
<comment type="pathway">
    <text evidence="1 7">Cell wall biogenesis; peptidoglycan biosynthesis.</text>
</comment>
<dbReference type="GO" id="GO:0009252">
    <property type="term" value="P:peptidoglycan biosynthetic process"/>
    <property type="evidence" value="ECO:0007669"/>
    <property type="project" value="UniProtKB-UniPathway"/>
</dbReference>
<comment type="caution">
    <text evidence="11">The sequence shown here is derived from an EMBL/GenBank/DDBJ whole genome shotgun (WGS) entry which is preliminary data.</text>
</comment>
<dbReference type="InterPro" id="IPR005490">
    <property type="entry name" value="LD_TPept_cat_dom"/>
</dbReference>
<dbReference type="SUPFAM" id="SSF141523">
    <property type="entry name" value="L,D-transpeptidase catalytic domain-like"/>
    <property type="match status" value="1"/>
</dbReference>
<evidence type="ECO:0000256" key="9">
    <source>
        <dbReference type="SAM" id="SignalP"/>
    </source>
</evidence>
<evidence type="ECO:0000313" key="11">
    <source>
        <dbReference type="EMBL" id="TXC70789.1"/>
    </source>
</evidence>
<dbReference type="Gene3D" id="2.40.440.10">
    <property type="entry name" value="L,D-transpeptidase catalytic domain-like"/>
    <property type="match status" value="1"/>
</dbReference>
<dbReference type="AlphaFoldDB" id="A0A5C6UDQ5"/>
<dbReference type="UniPathway" id="UPA00219"/>
<feature type="region of interest" description="Disordered" evidence="8">
    <location>
        <begin position="30"/>
        <end position="50"/>
    </location>
</feature>
<keyword evidence="4 7" id="KW-0133">Cell shape</keyword>
<evidence type="ECO:0000256" key="2">
    <source>
        <dbReference type="ARBA" id="ARBA00005992"/>
    </source>
</evidence>
<dbReference type="Pfam" id="PF01471">
    <property type="entry name" value="PG_binding_1"/>
    <property type="match status" value="1"/>
</dbReference>
<keyword evidence="3" id="KW-0808">Transferase</keyword>
<dbReference type="OrthoDB" id="9778545at2"/>